<dbReference type="Proteomes" id="UP000433071">
    <property type="component" value="Unassembled WGS sequence"/>
</dbReference>
<dbReference type="OrthoDB" id="3827267at2"/>
<gene>
    <name evidence="2" type="ORF">GJ743_05080</name>
</gene>
<accession>A0A6I3M6F5</accession>
<dbReference type="Pfam" id="PF16316">
    <property type="entry name" value="DUF4956"/>
    <property type="match status" value="1"/>
</dbReference>
<sequence>MDQTLLIAADLVAVALLTFALYFPRHRRRDLVVAYLTVNVGVLAVSLVLGSSTIGAGLGLGLFGVLSIIRLRSSEIEQHEVAYYFAALAIGLLGGLGSGFGWLTIGLMALVLAVLVVGDHPALFRRARQQVLVLDRAFADERELRDHLGVLLGARIRSARVDELDLVNDSTTVTVRFDAPRSNRADAAARRPAQPLEADRAGVPVEVDARTARFEGAAQYEGAGR</sequence>
<feature type="transmembrane region" description="Helical" evidence="1">
    <location>
        <begin position="31"/>
        <end position="48"/>
    </location>
</feature>
<reference evidence="2 3" key="1">
    <citation type="submission" date="2019-11" db="EMBL/GenBank/DDBJ databases">
        <title>Agromyces kandeliae sp. nov., isolated from mangrove soil.</title>
        <authorList>
            <person name="Wang R."/>
        </authorList>
    </citation>
    <scope>NUCLEOTIDE SEQUENCE [LARGE SCALE GENOMIC DNA]</scope>
    <source>
        <strain evidence="2 3">JCM 11433</strain>
    </source>
</reference>
<protein>
    <submittedName>
        <fullName evidence="2">DUF4956 domain-containing protein</fullName>
    </submittedName>
</protein>
<evidence type="ECO:0000313" key="3">
    <source>
        <dbReference type="Proteomes" id="UP000433071"/>
    </source>
</evidence>
<proteinExistence type="predicted"/>
<keyword evidence="1" id="KW-0812">Transmembrane</keyword>
<dbReference type="EMBL" id="WMLB01000016">
    <property type="protein sequence ID" value="MTH67742.1"/>
    <property type="molecule type" value="Genomic_DNA"/>
</dbReference>
<dbReference type="RefSeq" id="WP_155050839.1">
    <property type="nucleotide sequence ID" value="NZ_BAAAIB010000010.1"/>
</dbReference>
<keyword evidence="1" id="KW-1133">Transmembrane helix</keyword>
<keyword evidence="3" id="KW-1185">Reference proteome</keyword>
<organism evidence="2 3">
    <name type="scientific">Agromyces bracchium</name>
    <dbReference type="NCBI Taxonomy" id="88376"/>
    <lineage>
        <taxon>Bacteria</taxon>
        <taxon>Bacillati</taxon>
        <taxon>Actinomycetota</taxon>
        <taxon>Actinomycetes</taxon>
        <taxon>Micrococcales</taxon>
        <taxon>Microbacteriaceae</taxon>
        <taxon>Agromyces</taxon>
    </lineage>
</organism>
<feature type="transmembrane region" description="Helical" evidence="1">
    <location>
        <begin position="54"/>
        <end position="71"/>
    </location>
</feature>
<feature type="transmembrane region" description="Helical" evidence="1">
    <location>
        <begin position="6"/>
        <end position="24"/>
    </location>
</feature>
<name>A0A6I3M6F5_9MICO</name>
<dbReference type="InterPro" id="IPR032531">
    <property type="entry name" value="DUF4956"/>
</dbReference>
<dbReference type="AlphaFoldDB" id="A0A6I3M6F5"/>
<feature type="transmembrane region" description="Helical" evidence="1">
    <location>
        <begin position="83"/>
        <end position="116"/>
    </location>
</feature>
<keyword evidence="1" id="KW-0472">Membrane</keyword>
<comment type="caution">
    <text evidence="2">The sequence shown here is derived from an EMBL/GenBank/DDBJ whole genome shotgun (WGS) entry which is preliminary data.</text>
</comment>
<evidence type="ECO:0000313" key="2">
    <source>
        <dbReference type="EMBL" id="MTH67742.1"/>
    </source>
</evidence>
<evidence type="ECO:0000256" key="1">
    <source>
        <dbReference type="SAM" id="Phobius"/>
    </source>
</evidence>